<feature type="transmembrane region" description="Helical" evidence="19">
    <location>
        <begin position="112"/>
        <end position="129"/>
    </location>
</feature>
<dbReference type="HAMAP" id="MF_00719">
    <property type="entry name" value="CobS"/>
    <property type="match status" value="1"/>
</dbReference>
<evidence type="ECO:0000256" key="9">
    <source>
        <dbReference type="ARBA" id="ARBA00022679"/>
    </source>
</evidence>
<dbReference type="Proteomes" id="UP000010473">
    <property type="component" value="Chromosome"/>
</dbReference>
<keyword evidence="10 19" id="KW-0812">Transmembrane</keyword>
<keyword evidence="11 19" id="KW-0460">Magnesium</keyword>
<dbReference type="STRING" id="111780.Sta7437_2354"/>
<dbReference type="RefSeq" id="WP_015193563.1">
    <property type="nucleotide sequence ID" value="NC_019748.1"/>
</dbReference>
<keyword evidence="7 19" id="KW-1003">Cell membrane</keyword>
<evidence type="ECO:0000256" key="8">
    <source>
        <dbReference type="ARBA" id="ARBA00022573"/>
    </source>
</evidence>
<dbReference type="PANTHER" id="PTHR34148:SF1">
    <property type="entry name" value="ADENOSYLCOBINAMIDE-GDP RIBAZOLETRANSFERASE"/>
    <property type="match status" value="1"/>
</dbReference>
<dbReference type="PANTHER" id="PTHR34148">
    <property type="entry name" value="ADENOSYLCOBINAMIDE-GDP RIBAZOLETRANSFERASE"/>
    <property type="match status" value="1"/>
</dbReference>
<evidence type="ECO:0000256" key="1">
    <source>
        <dbReference type="ARBA" id="ARBA00001946"/>
    </source>
</evidence>
<evidence type="ECO:0000256" key="5">
    <source>
        <dbReference type="ARBA" id="ARBA00013200"/>
    </source>
</evidence>
<feature type="transmembrane region" description="Helical" evidence="19">
    <location>
        <begin position="207"/>
        <end position="227"/>
    </location>
</feature>
<feature type="transmembrane region" description="Helical" evidence="19">
    <location>
        <begin position="184"/>
        <end position="201"/>
    </location>
</feature>
<comment type="function">
    <text evidence="14 19">Joins adenosylcobinamide-GDP and alpha-ribazole to generate adenosylcobalamin (Ado-cobalamin). Also synthesizes adenosylcobalamin 5'-phosphate from adenosylcobinamide-GDP and alpha-ribazole 5'-phosphate.</text>
</comment>
<evidence type="ECO:0000256" key="13">
    <source>
        <dbReference type="ARBA" id="ARBA00023136"/>
    </source>
</evidence>
<dbReference type="Pfam" id="PF02654">
    <property type="entry name" value="CobS"/>
    <property type="match status" value="1"/>
</dbReference>
<dbReference type="NCBIfam" id="TIGR00317">
    <property type="entry name" value="cobS"/>
    <property type="match status" value="1"/>
</dbReference>
<evidence type="ECO:0000256" key="15">
    <source>
        <dbReference type="ARBA" id="ARBA00032605"/>
    </source>
</evidence>
<reference evidence="21" key="1">
    <citation type="journal article" date="2013" name="Proc. Natl. Acad. Sci. U.S.A.">
        <title>Improving the coverage of the cyanobacterial phylum using diversity-driven genome sequencing.</title>
        <authorList>
            <person name="Shih P.M."/>
            <person name="Wu D."/>
            <person name="Latifi A."/>
            <person name="Axen S.D."/>
            <person name="Fewer D.P."/>
            <person name="Talla E."/>
            <person name="Calteau A."/>
            <person name="Cai F."/>
            <person name="Tandeau de Marsac N."/>
            <person name="Rippka R."/>
            <person name="Herdman M."/>
            <person name="Sivonen K."/>
            <person name="Coursin T."/>
            <person name="Laurent T."/>
            <person name="Goodwin L."/>
            <person name="Nolan M."/>
            <person name="Davenport K.W."/>
            <person name="Han C.S."/>
            <person name="Rubin E.M."/>
            <person name="Eisen J.A."/>
            <person name="Woyke T."/>
            <person name="Gugger M."/>
            <person name="Kerfeld C.A."/>
        </authorList>
    </citation>
    <scope>NUCLEOTIDE SEQUENCE [LARGE SCALE GENOMIC DNA]</scope>
    <source>
        <strain evidence="21">ATCC 29371 / PCC 7437</strain>
    </source>
</reference>
<evidence type="ECO:0000256" key="12">
    <source>
        <dbReference type="ARBA" id="ARBA00022989"/>
    </source>
</evidence>
<feature type="transmembrane region" description="Helical" evidence="19">
    <location>
        <begin position="239"/>
        <end position="261"/>
    </location>
</feature>
<keyword evidence="13 19" id="KW-0472">Membrane</keyword>
<protein>
    <recommendedName>
        <fullName evidence="6 19">Adenosylcobinamide-GDP ribazoletransferase</fullName>
        <ecNumber evidence="5 19">2.7.8.26</ecNumber>
    </recommendedName>
    <alternativeName>
        <fullName evidence="16 19">Cobalamin synthase</fullName>
    </alternativeName>
    <alternativeName>
        <fullName evidence="15 19">Cobalamin-5'-phosphate synthase</fullName>
    </alternativeName>
</protein>
<dbReference type="UniPathway" id="UPA00148">
    <property type="reaction ID" value="UER00238"/>
</dbReference>
<dbReference type="AlphaFoldDB" id="K9XTG7"/>
<dbReference type="GO" id="GO:0051073">
    <property type="term" value="F:adenosylcobinamide-GDP ribazoletransferase activity"/>
    <property type="evidence" value="ECO:0007669"/>
    <property type="project" value="UniProtKB-UniRule"/>
</dbReference>
<keyword evidence="9 19" id="KW-0808">Transferase</keyword>
<evidence type="ECO:0000256" key="4">
    <source>
        <dbReference type="ARBA" id="ARBA00010561"/>
    </source>
</evidence>
<evidence type="ECO:0000256" key="19">
    <source>
        <dbReference type="HAMAP-Rule" id="MF_00719"/>
    </source>
</evidence>
<feature type="transmembrane region" description="Helical" evidence="19">
    <location>
        <begin position="41"/>
        <end position="60"/>
    </location>
</feature>
<comment type="catalytic activity">
    <reaction evidence="18 19">
        <text>alpha-ribazole 5'-phosphate + adenosylcob(III)inamide-GDP = adenosylcob(III)alamin 5'-phosphate + GMP + H(+)</text>
        <dbReference type="Rhea" id="RHEA:23560"/>
        <dbReference type="ChEBI" id="CHEBI:15378"/>
        <dbReference type="ChEBI" id="CHEBI:57918"/>
        <dbReference type="ChEBI" id="CHEBI:58115"/>
        <dbReference type="ChEBI" id="CHEBI:60487"/>
        <dbReference type="ChEBI" id="CHEBI:60493"/>
        <dbReference type="EC" id="2.7.8.26"/>
    </reaction>
</comment>
<keyword evidence="21" id="KW-1185">Reference proteome</keyword>
<evidence type="ECO:0000256" key="11">
    <source>
        <dbReference type="ARBA" id="ARBA00022842"/>
    </source>
</evidence>
<evidence type="ECO:0000256" key="10">
    <source>
        <dbReference type="ARBA" id="ARBA00022692"/>
    </source>
</evidence>
<dbReference type="InterPro" id="IPR003805">
    <property type="entry name" value="CobS"/>
</dbReference>
<comment type="catalytic activity">
    <reaction evidence="17 19">
        <text>alpha-ribazole + adenosylcob(III)inamide-GDP = adenosylcob(III)alamin + GMP + H(+)</text>
        <dbReference type="Rhea" id="RHEA:16049"/>
        <dbReference type="ChEBI" id="CHEBI:10329"/>
        <dbReference type="ChEBI" id="CHEBI:15378"/>
        <dbReference type="ChEBI" id="CHEBI:18408"/>
        <dbReference type="ChEBI" id="CHEBI:58115"/>
        <dbReference type="ChEBI" id="CHEBI:60487"/>
        <dbReference type="EC" id="2.7.8.26"/>
    </reaction>
</comment>
<comment type="cofactor">
    <cofactor evidence="1 19">
        <name>Mg(2+)</name>
        <dbReference type="ChEBI" id="CHEBI:18420"/>
    </cofactor>
</comment>
<comment type="pathway">
    <text evidence="3 19">Cofactor biosynthesis; adenosylcobalamin biosynthesis; adenosylcobalamin from cob(II)yrinate a,c-diamide: step 7/7.</text>
</comment>
<evidence type="ECO:0000256" key="3">
    <source>
        <dbReference type="ARBA" id="ARBA00004663"/>
    </source>
</evidence>
<evidence type="ECO:0000256" key="16">
    <source>
        <dbReference type="ARBA" id="ARBA00032853"/>
    </source>
</evidence>
<accession>K9XTG7</accession>
<evidence type="ECO:0000256" key="14">
    <source>
        <dbReference type="ARBA" id="ARBA00025228"/>
    </source>
</evidence>
<dbReference type="KEGG" id="scs:Sta7437_2354"/>
<proteinExistence type="inferred from homology"/>
<dbReference type="OrthoDB" id="9794626at2"/>
<dbReference type="eggNOG" id="COG0368">
    <property type="taxonomic scope" value="Bacteria"/>
</dbReference>
<feature type="transmembrane region" description="Helical" evidence="19">
    <location>
        <begin position="72"/>
        <end position="91"/>
    </location>
</feature>
<dbReference type="GO" id="GO:0005886">
    <property type="term" value="C:plasma membrane"/>
    <property type="evidence" value="ECO:0007669"/>
    <property type="project" value="UniProtKB-SubCell"/>
</dbReference>
<organism evidence="20 21">
    <name type="scientific">Stanieria cyanosphaera (strain ATCC 29371 / PCC 7437)</name>
    <dbReference type="NCBI Taxonomy" id="111780"/>
    <lineage>
        <taxon>Bacteria</taxon>
        <taxon>Bacillati</taxon>
        <taxon>Cyanobacteriota</taxon>
        <taxon>Cyanophyceae</taxon>
        <taxon>Pleurocapsales</taxon>
        <taxon>Dermocarpellaceae</taxon>
        <taxon>Stanieria</taxon>
    </lineage>
</organism>
<comment type="similarity">
    <text evidence="4 19">Belongs to the CobS family.</text>
</comment>
<evidence type="ECO:0000313" key="20">
    <source>
        <dbReference type="EMBL" id="AFZ35895.1"/>
    </source>
</evidence>
<dbReference type="EC" id="2.7.8.26" evidence="5 19"/>
<dbReference type="PATRIC" id="fig|111780.3.peg.2451"/>
<evidence type="ECO:0000256" key="7">
    <source>
        <dbReference type="ARBA" id="ARBA00022475"/>
    </source>
</evidence>
<name>K9XTG7_STAC7</name>
<gene>
    <name evidence="19" type="primary">cobS</name>
    <name evidence="20" type="ordered locus">Sta7437_2354</name>
</gene>
<evidence type="ECO:0000313" key="21">
    <source>
        <dbReference type="Proteomes" id="UP000010473"/>
    </source>
</evidence>
<feature type="transmembrane region" description="Helical" evidence="19">
    <location>
        <begin position="141"/>
        <end position="164"/>
    </location>
</feature>
<evidence type="ECO:0000256" key="18">
    <source>
        <dbReference type="ARBA" id="ARBA00049504"/>
    </source>
</evidence>
<dbReference type="HOGENOM" id="CLU_057426_3_1_3"/>
<sequence>MNFIRLLVEQLTRSLASAVVFYTTIPLPNSWTGEWQRLARWIPLIGIGIGSCLGLLDWGLYQLSFPNLTRSALIITAWIALTGGLHLDGVIDTADGLAVMDAQKRLEVMKDSVTGAFGVMAAVIVLGLKTTALSEIDHHRWLALMLAAGWGRWGQVIAIAFYPYLRETGKGAFHQENIRLPQDVLLGLVLLLGISGIWWWLAPEQWLSILIALIGSSAIALGTGFWLRKQLGGHTGDTYGAVVEWSEALILCLLTGILSSYR</sequence>
<evidence type="ECO:0000256" key="6">
    <source>
        <dbReference type="ARBA" id="ARBA00015850"/>
    </source>
</evidence>
<dbReference type="GO" id="GO:0008818">
    <property type="term" value="F:cobalamin 5'-phosphate synthase activity"/>
    <property type="evidence" value="ECO:0007669"/>
    <property type="project" value="UniProtKB-UniRule"/>
</dbReference>
<dbReference type="EMBL" id="CP003653">
    <property type="protein sequence ID" value="AFZ35895.1"/>
    <property type="molecule type" value="Genomic_DNA"/>
</dbReference>
<keyword evidence="8 19" id="KW-0169">Cobalamin biosynthesis</keyword>
<dbReference type="GO" id="GO:0009236">
    <property type="term" value="P:cobalamin biosynthetic process"/>
    <property type="evidence" value="ECO:0007669"/>
    <property type="project" value="UniProtKB-UniRule"/>
</dbReference>
<keyword evidence="12 19" id="KW-1133">Transmembrane helix</keyword>
<keyword evidence="19" id="KW-0997">Cell inner membrane</keyword>
<evidence type="ECO:0000256" key="2">
    <source>
        <dbReference type="ARBA" id="ARBA00004651"/>
    </source>
</evidence>
<evidence type="ECO:0000256" key="17">
    <source>
        <dbReference type="ARBA" id="ARBA00048623"/>
    </source>
</evidence>
<comment type="subcellular location">
    <subcellularLocation>
        <location evidence="19">Cell inner membrane</location>
        <topology evidence="19">Multi-pass membrane protein</topology>
    </subcellularLocation>
    <subcellularLocation>
        <location evidence="2">Cell membrane</location>
        <topology evidence="2">Multi-pass membrane protein</topology>
    </subcellularLocation>
</comment>